<comment type="caution">
    <text evidence="1">The sequence shown here is derived from an EMBL/GenBank/DDBJ whole genome shotgun (WGS) entry which is preliminary data.</text>
</comment>
<dbReference type="Proteomes" id="UP001228643">
    <property type="component" value="Unassembled WGS sequence"/>
</dbReference>
<dbReference type="AlphaFoldDB" id="A0AAW6TPD1"/>
<dbReference type="InterPro" id="IPR026341">
    <property type="entry name" value="T9SS_type_B"/>
</dbReference>
<keyword evidence="2" id="KW-1185">Reference proteome</keyword>
<accession>A0AAW6TPD1</accession>
<proteinExistence type="predicted"/>
<dbReference type="Pfam" id="PF13585">
    <property type="entry name" value="CHU_C"/>
    <property type="match status" value="1"/>
</dbReference>
<evidence type="ECO:0000313" key="2">
    <source>
        <dbReference type="Proteomes" id="UP001228643"/>
    </source>
</evidence>
<protein>
    <submittedName>
        <fullName evidence="1">Gliding motility-associated C-terminal domain-containing protein</fullName>
    </submittedName>
</protein>
<organism evidence="1 2">
    <name type="scientific">Flavobacterium yafengii</name>
    <dbReference type="NCBI Taxonomy" id="3041253"/>
    <lineage>
        <taxon>Bacteria</taxon>
        <taxon>Pseudomonadati</taxon>
        <taxon>Bacteroidota</taxon>
        <taxon>Flavobacteriia</taxon>
        <taxon>Flavobacteriales</taxon>
        <taxon>Flavobacteriaceae</taxon>
        <taxon>Flavobacterium</taxon>
    </lineage>
</organism>
<dbReference type="EMBL" id="JASCRY010000003">
    <property type="protein sequence ID" value="MDI5950334.1"/>
    <property type="molecule type" value="Genomic_DNA"/>
</dbReference>
<dbReference type="NCBIfam" id="TIGR04131">
    <property type="entry name" value="Bac_Flav_CTERM"/>
    <property type="match status" value="1"/>
</dbReference>
<sequence length="242" mass="27064">MFINSTVKAQLNIGSDGLFVGNGTVFYTDGLTIVPSNDWKVNNLNIMQESSTVIWPKFSSIERMYRFSRPIVFIGELGFNYQDVALNGNEEKNLVLAYTKATSNNYNDFNLVKESSVNPAQKYISQLFGTATNFSDLTAVSTESSLTTPYTDLEANNMITPNGDGINDTWIVKNIEQYPNNELNIFDREGRLVFTTIGYDNSWSGQSNSSPLGEGTYYYILYIDSGKAKKSGFLSIVKEKKN</sequence>
<name>A0AAW6TPD1_9FLAO</name>
<reference evidence="1 2" key="1">
    <citation type="submission" date="2023-04" db="EMBL/GenBank/DDBJ databases">
        <title>Two novel species of Flavobacterium.</title>
        <authorList>
            <person name="Liu Q."/>
            <person name="Xin Y.-H."/>
        </authorList>
    </citation>
    <scope>NUCLEOTIDE SEQUENCE [LARGE SCALE GENOMIC DNA]</scope>
    <source>
        <strain evidence="1 2">LB2P87</strain>
    </source>
</reference>
<evidence type="ECO:0000313" key="1">
    <source>
        <dbReference type="EMBL" id="MDI5950334.1"/>
    </source>
</evidence>
<gene>
    <name evidence="1" type="ORF">QLS97_11810</name>
</gene>
<dbReference type="RefSeq" id="WP_282716902.1">
    <property type="nucleotide sequence ID" value="NZ_JASCRY010000003.1"/>
</dbReference>